<evidence type="ECO:0000256" key="13">
    <source>
        <dbReference type="PIRSR" id="PIRSR000193-1"/>
    </source>
</evidence>
<dbReference type="InterPro" id="IPR029036">
    <property type="entry name" value="P5CR_dimer"/>
</dbReference>
<accession>A0ABD0YTI7</accession>
<dbReference type="SUPFAM" id="SSF48179">
    <property type="entry name" value="6-phosphogluconate dehydrogenase C-terminal domain-like"/>
    <property type="match status" value="1"/>
</dbReference>
<evidence type="ECO:0000259" key="15">
    <source>
        <dbReference type="Pfam" id="PF14748"/>
    </source>
</evidence>
<organism evidence="16 17">
    <name type="scientific">Ranatra chinensis</name>
    <dbReference type="NCBI Taxonomy" id="642074"/>
    <lineage>
        <taxon>Eukaryota</taxon>
        <taxon>Metazoa</taxon>
        <taxon>Ecdysozoa</taxon>
        <taxon>Arthropoda</taxon>
        <taxon>Hexapoda</taxon>
        <taxon>Insecta</taxon>
        <taxon>Pterygota</taxon>
        <taxon>Neoptera</taxon>
        <taxon>Paraneoptera</taxon>
        <taxon>Hemiptera</taxon>
        <taxon>Heteroptera</taxon>
        <taxon>Panheteroptera</taxon>
        <taxon>Nepomorpha</taxon>
        <taxon>Nepidae</taxon>
        <taxon>Ranatrinae</taxon>
        <taxon>Ranatra</taxon>
    </lineage>
</organism>
<dbReference type="PIRSF" id="PIRSF000193">
    <property type="entry name" value="Pyrrol-5-carb_rd"/>
    <property type="match status" value="1"/>
</dbReference>
<dbReference type="NCBIfam" id="TIGR00112">
    <property type="entry name" value="proC"/>
    <property type="match status" value="1"/>
</dbReference>
<comment type="similarity">
    <text evidence="3">Belongs to the pyrroline-5-carboxylate reductase family.</text>
</comment>
<evidence type="ECO:0000313" key="17">
    <source>
        <dbReference type="Proteomes" id="UP001558652"/>
    </source>
</evidence>
<evidence type="ECO:0000256" key="4">
    <source>
        <dbReference type="ARBA" id="ARBA00012855"/>
    </source>
</evidence>
<keyword evidence="6" id="KW-0963">Cytoplasm</keyword>
<dbReference type="FunFam" id="1.10.3730.10:FF:000001">
    <property type="entry name" value="Pyrroline-5-carboxylate reductase"/>
    <property type="match status" value="1"/>
</dbReference>
<dbReference type="PANTHER" id="PTHR11645:SF62">
    <property type="entry name" value="PYRROLINE-5-CARBOXYLATE REDUCTASE"/>
    <property type="match status" value="1"/>
</dbReference>
<feature type="binding site" evidence="13">
    <location>
        <begin position="69"/>
        <end position="72"/>
    </location>
    <ligand>
        <name>NADP(+)</name>
        <dbReference type="ChEBI" id="CHEBI:58349"/>
    </ligand>
</feature>
<comment type="pathway">
    <text evidence="2">Amino-acid biosynthesis; L-proline biosynthesis; L-proline from L-glutamate 5-semialdehyde: step 1/1.</text>
</comment>
<keyword evidence="10" id="KW-0560">Oxidoreductase</keyword>
<dbReference type="EC" id="1.5.1.2" evidence="4"/>
<evidence type="ECO:0000256" key="9">
    <source>
        <dbReference type="ARBA" id="ARBA00022857"/>
    </source>
</evidence>
<evidence type="ECO:0000259" key="14">
    <source>
        <dbReference type="Pfam" id="PF03807"/>
    </source>
</evidence>
<dbReference type="InterPro" id="IPR028939">
    <property type="entry name" value="P5C_Rdtase_cat_N"/>
</dbReference>
<dbReference type="HAMAP" id="MF_01925">
    <property type="entry name" value="P5C_reductase"/>
    <property type="match status" value="1"/>
</dbReference>
<keyword evidence="17" id="KW-1185">Reference proteome</keyword>
<dbReference type="InterPro" id="IPR036291">
    <property type="entry name" value="NAD(P)-bd_dom_sf"/>
</dbReference>
<feature type="domain" description="Pyrroline-5-carboxylate reductase dimerisation" evidence="15">
    <location>
        <begin position="161"/>
        <end position="234"/>
    </location>
</feature>
<keyword evidence="7" id="KW-0028">Amino-acid biosynthesis</keyword>
<evidence type="ECO:0000256" key="1">
    <source>
        <dbReference type="ARBA" id="ARBA00004496"/>
    </source>
</evidence>
<keyword evidence="8" id="KW-0641">Proline biosynthesis</keyword>
<dbReference type="Pfam" id="PF03807">
    <property type="entry name" value="F420_oxidored"/>
    <property type="match status" value="1"/>
</dbReference>
<dbReference type="SUPFAM" id="SSF51735">
    <property type="entry name" value="NAD(P)-binding Rossmann-fold domains"/>
    <property type="match status" value="1"/>
</dbReference>
<evidence type="ECO:0000256" key="3">
    <source>
        <dbReference type="ARBA" id="ARBA00005525"/>
    </source>
</evidence>
<evidence type="ECO:0000313" key="16">
    <source>
        <dbReference type="EMBL" id="KAL1139290.1"/>
    </source>
</evidence>
<comment type="subcellular location">
    <subcellularLocation>
        <location evidence="1">Cytoplasm</location>
    </subcellularLocation>
</comment>
<comment type="caution">
    <text evidence="16">The sequence shown here is derived from an EMBL/GenBank/DDBJ whole genome shotgun (WGS) entry which is preliminary data.</text>
</comment>
<protein>
    <recommendedName>
        <fullName evidence="5">Pyrroline-5-carboxylate reductase</fullName>
        <ecNumber evidence="4">1.5.1.2</ecNumber>
    </recommendedName>
</protein>
<proteinExistence type="inferred from homology"/>
<reference evidence="16 17" key="1">
    <citation type="submission" date="2024-07" db="EMBL/GenBank/DDBJ databases">
        <title>Chromosome-level genome assembly of the water stick insect Ranatra chinensis (Heteroptera: Nepidae).</title>
        <authorList>
            <person name="Liu X."/>
        </authorList>
    </citation>
    <scope>NUCLEOTIDE SEQUENCE [LARGE SCALE GENOMIC DNA]</scope>
    <source>
        <strain evidence="16">Cailab_2021Rc</strain>
        <tissue evidence="16">Muscle</tissue>
    </source>
</reference>
<dbReference type="GO" id="GO:0004735">
    <property type="term" value="F:pyrroline-5-carboxylate reductase activity"/>
    <property type="evidence" value="ECO:0007669"/>
    <property type="project" value="UniProtKB-EC"/>
</dbReference>
<name>A0ABD0YTI7_9HEMI</name>
<dbReference type="Gene3D" id="1.10.3730.10">
    <property type="entry name" value="ProC C-terminal domain-like"/>
    <property type="match status" value="1"/>
</dbReference>
<evidence type="ECO:0000256" key="8">
    <source>
        <dbReference type="ARBA" id="ARBA00022650"/>
    </source>
</evidence>
<comment type="catalytic activity">
    <reaction evidence="12">
        <text>L-proline + NADP(+) = (S)-1-pyrroline-5-carboxylate + NADPH + 2 H(+)</text>
        <dbReference type="Rhea" id="RHEA:14109"/>
        <dbReference type="ChEBI" id="CHEBI:15378"/>
        <dbReference type="ChEBI" id="CHEBI:17388"/>
        <dbReference type="ChEBI" id="CHEBI:57783"/>
        <dbReference type="ChEBI" id="CHEBI:58349"/>
        <dbReference type="ChEBI" id="CHEBI:60039"/>
        <dbReference type="EC" id="1.5.1.2"/>
    </reaction>
</comment>
<evidence type="ECO:0000256" key="12">
    <source>
        <dbReference type="ARBA" id="ARBA00052690"/>
    </source>
</evidence>
<dbReference type="GO" id="GO:0005737">
    <property type="term" value="C:cytoplasm"/>
    <property type="evidence" value="ECO:0007669"/>
    <property type="project" value="UniProtKB-SubCell"/>
</dbReference>
<evidence type="ECO:0000256" key="11">
    <source>
        <dbReference type="ARBA" id="ARBA00050547"/>
    </source>
</evidence>
<gene>
    <name evidence="16" type="ORF">AAG570_006276</name>
</gene>
<dbReference type="AlphaFoldDB" id="A0ABD0YTI7"/>
<sequence>MKIGFIGGGKIAQALANGLIKAGVTNGNKILVSCAPEDLLSAKAFKEIGAEVTFKNSKIVENNEVVIMAVKPSIVPIVLQDIHNSVSRRNLILSVAMGVTLKFIEQSLPAGSRVIRAMPNAAAEVQKAASVFVCGSNTIQNDAQIAFQILEAVGTCNQVEEDLLDPITALSGSGPAYIYNIIEAMADGAVKKGLPRDLAYSLTAQTVVGAGQMVLSSGLHPAILKDNVTSPAGIN</sequence>
<dbReference type="InterPro" id="IPR008927">
    <property type="entry name" value="6-PGluconate_DH-like_C_sf"/>
</dbReference>
<keyword evidence="9 13" id="KW-0521">NADP</keyword>
<dbReference type="Pfam" id="PF14748">
    <property type="entry name" value="P5CR_dimer"/>
    <property type="match status" value="1"/>
</dbReference>
<dbReference type="FunFam" id="3.40.50.720:FF:000190">
    <property type="entry name" value="Pyrroline-5-carboxylate reductase"/>
    <property type="match status" value="1"/>
</dbReference>
<evidence type="ECO:0000256" key="5">
    <source>
        <dbReference type="ARBA" id="ARBA00021413"/>
    </source>
</evidence>
<evidence type="ECO:0000256" key="2">
    <source>
        <dbReference type="ARBA" id="ARBA00005205"/>
    </source>
</evidence>
<dbReference type="Proteomes" id="UP001558652">
    <property type="component" value="Unassembled WGS sequence"/>
</dbReference>
<comment type="catalytic activity">
    <reaction evidence="11">
        <text>L-proline + NAD(+) = (S)-1-pyrroline-5-carboxylate + NADH + 2 H(+)</text>
        <dbReference type="Rhea" id="RHEA:14105"/>
        <dbReference type="ChEBI" id="CHEBI:15378"/>
        <dbReference type="ChEBI" id="CHEBI:17388"/>
        <dbReference type="ChEBI" id="CHEBI:57540"/>
        <dbReference type="ChEBI" id="CHEBI:57945"/>
        <dbReference type="ChEBI" id="CHEBI:60039"/>
        <dbReference type="EC" id="1.5.1.2"/>
    </reaction>
</comment>
<dbReference type="Gene3D" id="3.40.50.720">
    <property type="entry name" value="NAD(P)-binding Rossmann-like Domain"/>
    <property type="match status" value="1"/>
</dbReference>
<feature type="domain" description="Pyrroline-5-carboxylate reductase catalytic N-terminal" evidence="14">
    <location>
        <begin position="2"/>
        <end position="97"/>
    </location>
</feature>
<feature type="binding site" evidence="13">
    <location>
        <position position="56"/>
    </location>
    <ligand>
        <name>NADPH</name>
        <dbReference type="ChEBI" id="CHEBI:57783"/>
    </ligand>
</feature>
<dbReference type="EMBL" id="JBFDAA010000002">
    <property type="protein sequence ID" value="KAL1139290.1"/>
    <property type="molecule type" value="Genomic_DNA"/>
</dbReference>
<dbReference type="GO" id="GO:0008652">
    <property type="term" value="P:amino acid biosynthetic process"/>
    <property type="evidence" value="ECO:0007669"/>
    <property type="project" value="UniProtKB-KW"/>
</dbReference>
<evidence type="ECO:0000256" key="6">
    <source>
        <dbReference type="ARBA" id="ARBA00022490"/>
    </source>
</evidence>
<evidence type="ECO:0000256" key="10">
    <source>
        <dbReference type="ARBA" id="ARBA00023002"/>
    </source>
</evidence>
<dbReference type="PANTHER" id="PTHR11645">
    <property type="entry name" value="PYRROLINE-5-CARBOXYLATE REDUCTASE"/>
    <property type="match status" value="1"/>
</dbReference>
<dbReference type="InterPro" id="IPR000304">
    <property type="entry name" value="Pyrroline-COOH_reductase"/>
</dbReference>
<evidence type="ECO:0000256" key="7">
    <source>
        <dbReference type="ARBA" id="ARBA00022605"/>
    </source>
</evidence>